<organism evidence="2 3">
    <name type="scientific">Staphylococcus hsinchuensis</name>
    <dbReference type="NCBI Taxonomy" id="3051183"/>
    <lineage>
        <taxon>Bacteria</taxon>
        <taxon>Bacillati</taxon>
        <taxon>Bacillota</taxon>
        <taxon>Bacilli</taxon>
        <taxon>Bacillales</taxon>
        <taxon>Staphylococcaceae</taxon>
        <taxon>Staphylococcus</taxon>
    </lineage>
</organism>
<dbReference type="EMBL" id="CP128355">
    <property type="protein sequence ID" value="XAF70366.1"/>
    <property type="molecule type" value="Genomic_DNA"/>
</dbReference>
<accession>A0ABZ3EC24</accession>
<keyword evidence="3" id="KW-1185">Reference proteome</keyword>
<reference evidence="2 3" key="1">
    <citation type="journal article" date="2024" name="Pathogens">
        <title>Staphylococcus hsinchuensis sp. nov., Isolated from Soymilk.</title>
        <authorList>
            <person name="Wang Y.T."/>
            <person name="Lin Y.C."/>
            <person name="Hsieh Y.H."/>
            <person name="Lin Y.T."/>
            <person name="Hamada M."/>
            <person name="Chen C.C."/>
            <person name="Liou J.S."/>
            <person name="Lee A.Y."/>
            <person name="Zhang W.L."/>
            <person name="Chen Y.T."/>
            <person name="Huang C.H."/>
        </authorList>
    </citation>
    <scope>NUCLEOTIDE SEQUENCE [LARGE SCALE GENOMIC DNA]</scope>
    <source>
        <strain evidence="2 3">H164</strain>
    </source>
</reference>
<evidence type="ECO:0000256" key="1">
    <source>
        <dbReference type="SAM" id="Phobius"/>
    </source>
</evidence>
<keyword evidence="1" id="KW-0812">Transmembrane</keyword>
<dbReference type="Proteomes" id="UP001436297">
    <property type="component" value="Chromosome"/>
</dbReference>
<sequence>MFSKMKWYFTFIFSFLSIIGVMYLIHRQLHHHVFQSEKTLAEVKTYFRNVVGSYILNETVTYETSEGTFTVYQGGITTQSNDKRTYYDFYADANNGEIIDIIERTS</sequence>
<evidence type="ECO:0000313" key="2">
    <source>
        <dbReference type="EMBL" id="XAF70366.1"/>
    </source>
</evidence>
<keyword evidence="1" id="KW-0472">Membrane</keyword>
<feature type="transmembrane region" description="Helical" evidence="1">
    <location>
        <begin position="6"/>
        <end position="25"/>
    </location>
</feature>
<protein>
    <submittedName>
        <fullName evidence="2">PepSY domain-containing protein</fullName>
    </submittedName>
</protein>
<name>A0ABZ3EC24_9STAP</name>
<keyword evidence="1" id="KW-1133">Transmembrane helix</keyword>
<evidence type="ECO:0000313" key="3">
    <source>
        <dbReference type="Proteomes" id="UP001436297"/>
    </source>
</evidence>
<dbReference type="RefSeq" id="WP_251519764.1">
    <property type="nucleotide sequence ID" value="NZ_CP128355.1"/>
</dbReference>
<proteinExistence type="predicted"/>
<gene>
    <name evidence="2" type="ORF">QQM35_09855</name>
</gene>